<dbReference type="EMBL" id="JANHOG010000156">
    <property type="protein sequence ID" value="KAJ3557452.1"/>
    <property type="molecule type" value="Genomic_DNA"/>
</dbReference>
<comment type="caution">
    <text evidence="1">The sequence shown here is derived from an EMBL/GenBank/DDBJ whole genome shotgun (WGS) entry which is preliminary data.</text>
</comment>
<evidence type="ECO:0000313" key="2">
    <source>
        <dbReference type="Proteomes" id="UP001148662"/>
    </source>
</evidence>
<organism evidence="1 2">
    <name type="scientific">Phlebia brevispora</name>
    <dbReference type="NCBI Taxonomy" id="194682"/>
    <lineage>
        <taxon>Eukaryota</taxon>
        <taxon>Fungi</taxon>
        <taxon>Dikarya</taxon>
        <taxon>Basidiomycota</taxon>
        <taxon>Agaricomycotina</taxon>
        <taxon>Agaricomycetes</taxon>
        <taxon>Polyporales</taxon>
        <taxon>Meruliaceae</taxon>
        <taxon>Phlebia</taxon>
    </lineage>
</organism>
<evidence type="ECO:0000313" key="1">
    <source>
        <dbReference type="EMBL" id="KAJ3557452.1"/>
    </source>
</evidence>
<protein>
    <submittedName>
        <fullName evidence="1">Uncharacterized protein</fullName>
    </submittedName>
</protein>
<name>A0ACC1TB26_9APHY</name>
<keyword evidence="2" id="KW-1185">Reference proteome</keyword>
<dbReference type="Proteomes" id="UP001148662">
    <property type="component" value="Unassembled WGS sequence"/>
</dbReference>
<reference evidence="1" key="1">
    <citation type="submission" date="2022-07" db="EMBL/GenBank/DDBJ databases">
        <title>Genome Sequence of Phlebia brevispora.</title>
        <authorList>
            <person name="Buettner E."/>
        </authorList>
    </citation>
    <scope>NUCLEOTIDE SEQUENCE</scope>
    <source>
        <strain evidence="1">MPL23</strain>
    </source>
</reference>
<gene>
    <name evidence="1" type="ORF">NM688_g1468</name>
</gene>
<proteinExistence type="predicted"/>
<sequence length="196" mass="21697">MPASTSTVTTEMTGLDDQLSQLLQNMTLKGSWNIVANIESEKLLPTSHTAAQNYFKHESFDGMDCGTDMRPGDDAPCMEEPAYQARSPSPLFFSTTLLTFDDLPPPKTKGKGKSPLIKVHRKRASSLRLRAPTVHPKPDILGSISYHRRRLSGGRLHSPRPVQVVPPGTPRVRHRVQRYGQGPRAQGVESGSRERC</sequence>
<accession>A0ACC1TB26</accession>